<reference evidence="3" key="1">
    <citation type="submission" date="2017-01" db="EMBL/GenBank/DDBJ databases">
        <authorList>
            <person name="Wang Y."/>
            <person name="White M."/>
            <person name="Kvist S."/>
            <person name="Moncalvo J.-M."/>
        </authorList>
    </citation>
    <scope>NUCLEOTIDE SEQUENCE [LARGE SCALE GENOMIC DNA]</scope>
    <source>
        <strain evidence="3">COL-18-3</strain>
    </source>
</reference>
<gene>
    <name evidence="2" type="ORF">AX774_g5416</name>
</gene>
<proteinExistence type="predicted"/>
<keyword evidence="3" id="KW-1185">Reference proteome</keyword>
<name>A0A1R1PJI5_ZANCU</name>
<feature type="compositionally biased region" description="Basic and acidic residues" evidence="1">
    <location>
        <begin position="187"/>
        <end position="226"/>
    </location>
</feature>
<comment type="caution">
    <text evidence="2">The sequence shown here is derived from an EMBL/GenBank/DDBJ whole genome shotgun (WGS) entry which is preliminary data.</text>
</comment>
<sequence length="483" mass="55372">MDEYEYIDKYENAGYGMRRPEGIHQAIVEEIGGGSGSVGSVGSGGGSGRGRPVYGRDFDWEERERVQLARDRVHGAGGQVEYGEEMTGYYSNSPRYPPHNPQYIERRRWEDEGEVLMEGEPELYRNERDVEYGPLHYGEEGIGGGIARQRRGIEDRRYEMERYAGMRHGERGGEIRDDDDDPRGYYGKREQYDRYYDRGYENSEDIVRSRERFPREQMMDSEERYTRRYVGSGGEDLHPSHSHAHAHPRYQQQQQQPYYRDDEIGRGRGRGRVKGEEEGRNYRAGTSDYGMGYESEYRTRISMNGEEEEDERVGYIQQPEQSRHLGEDRSKGLINLLNAGMDEEWDGQVSTAVKKAEGDEEEKGAMGYYDEQGDGREDEDDAAMMLLGLTTSSHGHGHGHSHSHNQEVRGSTSKERHSNRVSISNLLSMTDNKVENDGDDIGNGMEGQEGNGNDIDIGSTEDYYQRQKVGYGDNGRGVEREWW</sequence>
<feature type="compositionally biased region" description="Basic and acidic residues" evidence="1">
    <location>
        <begin position="404"/>
        <end position="418"/>
    </location>
</feature>
<feature type="region of interest" description="Disordered" evidence="1">
    <location>
        <begin position="348"/>
        <end position="483"/>
    </location>
</feature>
<feature type="region of interest" description="Disordered" evidence="1">
    <location>
        <begin position="34"/>
        <end position="55"/>
    </location>
</feature>
<dbReference type="EMBL" id="LSSK01000968">
    <property type="protein sequence ID" value="OMH81128.1"/>
    <property type="molecule type" value="Genomic_DNA"/>
</dbReference>
<feature type="region of interest" description="Disordered" evidence="1">
    <location>
        <begin position="169"/>
        <end position="290"/>
    </location>
</feature>
<feature type="compositionally biased region" description="Gly residues" evidence="1">
    <location>
        <begin position="34"/>
        <end position="49"/>
    </location>
</feature>
<feature type="region of interest" description="Disordered" evidence="1">
    <location>
        <begin position="305"/>
        <end position="329"/>
    </location>
</feature>
<evidence type="ECO:0000313" key="3">
    <source>
        <dbReference type="Proteomes" id="UP000188320"/>
    </source>
</evidence>
<feature type="compositionally biased region" description="Polar residues" evidence="1">
    <location>
        <begin position="420"/>
        <end position="431"/>
    </location>
</feature>
<dbReference type="AlphaFoldDB" id="A0A1R1PJI5"/>
<dbReference type="Proteomes" id="UP000188320">
    <property type="component" value="Unassembled WGS sequence"/>
</dbReference>
<accession>A0A1R1PJI5</accession>
<protein>
    <submittedName>
        <fullName evidence="2">Uncharacterized protein</fullName>
    </submittedName>
</protein>
<feature type="compositionally biased region" description="Low complexity" evidence="1">
    <location>
        <begin position="249"/>
        <end position="258"/>
    </location>
</feature>
<organism evidence="2 3">
    <name type="scientific">Zancudomyces culisetae</name>
    <name type="common">Gut fungus</name>
    <name type="synonym">Smittium culisetae</name>
    <dbReference type="NCBI Taxonomy" id="1213189"/>
    <lineage>
        <taxon>Eukaryota</taxon>
        <taxon>Fungi</taxon>
        <taxon>Fungi incertae sedis</taxon>
        <taxon>Zoopagomycota</taxon>
        <taxon>Kickxellomycotina</taxon>
        <taxon>Harpellomycetes</taxon>
        <taxon>Harpellales</taxon>
        <taxon>Legeriomycetaceae</taxon>
        <taxon>Zancudomyces</taxon>
    </lineage>
</organism>
<evidence type="ECO:0000256" key="1">
    <source>
        <dbReference type="SAM" id="MobiDB-lite"/>
    </source>
</evidence>
<evidence type="ECO:0000313" key="2">
    <source>
        <dbReference type="EMBL" id="OMH81128.1"/>
    </source>
</evidence>